<dbReference type="RefSeq" id="XP_022258101.1">
    <property type="nucleotide sequence ID" value="XM_022402393.1"/>
</dbReference>
<sequence length="139" mass="15629">MQKLNIIWNTCQHVWLSKNDLQSVKERISNVSHIPVEIAKIPLSGKRSTGKAKMIDDELPYSNHGIAYMDLSPLLFPGVTKVKGAFPVGVYRETEMLEMTKQRSFLASGGIQMVTSLFYPRRNPMHISVDQVANPKTVS</sequence>
<dbReference type="GeneID" id="111089590"/>
<dbReference type="Proteomes" id="UP000694941">
    <property type="component" value="Unplaced"/>
</dbReference>
<evidence type="ECO:0000256" key="2">
    <source>
        <dbReference type="ARBA" id="ARBA00022803"/>
    </source>
</evidence>
<keyword evidence="2" id="KW-0802">TPR repeat</keyword>
<evidence type="ECO:0000313" key="3">
    <source>
        <dbReference type="Proteomes" id="UP000694941"/>
    </source>
</evidence>
<gene>
    <name evidence="4" type="primary">LOC111089590</name>
</gene>
<dbReference type="InterPro" id="IPR052628">
    <property type="entry name" value="CFAP70"/>
</dbReference>
<evidence type="ECO:0000313" key="4">
    <source>
        <dbReference type="RefSeq" id="XP_022258101.1"/>
    </source>
</evidence>
<proteinExistence type="predicted"/>
<reference evidence="4" key="1">
    <citation type="submission" date="2025-08" db="UniProtKB">
        <authorList>
            <consortium name="RefSeq"/>
        </authorList>
    </citation>
    <scope>IDENTIFICATION</scope>
    <source>
        <tissue evidence="4">Muscle</tissue>
    </source>
</reference>
<dbReference type="PANTHER" id="PTHR44314">
    <property type="entry name" value="CILIA- AND FLAGELLA-ASSOCIATED PROTEIN 70"/>
    <property type="match status" value="1"/>
</dbReference>
<name>A0ABM1TQE5_LIMPO</name>
<evidence type="ECO:0000256" key="1">
    <source>
        <dbReference type="ARBA" id="ARBA00022737"/>
    </source>
</evidence>
<dbReference type="PANTHER" id="PTHR44314:SF1">
    <property type="entry name" value="CILIA- AND FLAGELLA-ASSOCIATED PROTEIN 70"/>
    <property type="match status" value="1"/>
</dbReference>
<organism evidence="3 4">
    <name type="scientific">Limulus polyphemus</name>
    <name type="common">Atlantic horseshoe crab</name>
    <dbReference type="NCBI Taxonomy" id="6850"/>
    <lineage>
        <taxon>Eukaryota</taxon>
        <taxon>Metazoa</taxon>
        <taxon>Ecdysozoa</taxon>
        <taxon>Arthropoda</taxon>
        <taxon>Chelicerata</taxon>
        <taxon>Merostomata</taxon>
        <taxon>Xiphosura</taxon>
        <taxon>Limulidae</taxon>
        <taxon>Limulus</taxon>
    </lineage>
</organism>
<keyword evidence="1" id="KW-0677">Repeat</keyword>
<accession>A0ABM1TQE5</accession>
<keyword evidence="3" id="KW-1185">Reference proteome</keyword>
<protein>
    <submittedName>
        <fullName evidence="4">Cilia- and flagella-associated protein 70-like</fullName>
    </submittedName>
</protein>